<dbReference type="AlphaFoldDB" id="A0A0G1R4G7"/>
<dbReference type="EC" id="6.1.1.21" evidence="2"/>
<comment type="catalytic activity">
    <reaction evidence="6">
        <text>tRNA(His) + L-histidine + ATP = L-histidyl-tRNA(His) + AMP + diphosphate + H(+)</text>
        <dbReference type="Rhea" id="RHEA:17313"/>
        <dbReference type="Rhea" id="RHEA-COMP:9665"/>
        <dbReference type="Rhea" id="RHEA-COMP:9689"/>
        <dbReference type="ChEBI" id="CHEBI:15378"/>
        <dbReference type="ChEBI" id="CHEBI:30616"/>
        <dbReference type="ChEBI" id="CHEBI:33019"/>
        <dbReference type="ChEBI" id="CHEBI:57595"/>
        <dbReference type="ChEBI" id="CHEBI:78442"/>
        <dbReference type="ChEBI" id="CHEBI:78527"/>
        <dbReference type="ChEBI" id="CHEBI:456215"/>
        <dbReference type="EC" id="6.1.1.21"/>
    </reaction>
</comment>
<dbReference type="InterPro" id="IPR041715">
    <property type="entry name" value="HisRS-like_core"/>
</dbReference>
<evidence type="ECO:0000256" key="6">
    <source>
        <dbReference type="ARBA" id="ARBA00047639"/>
    </source>
</evidence>
<evidence type="ECO:0000256" key="3">
    <source>
        <dbReference type="ARBA" id="ARBA00022741"/>
    </source>
</evidence>
<dbReference type="GO" id="GO:0004821">
    <property type="term" value="F:histidine-tRNA ligase activity"/>
    <property type="evidence" value="ECO:0007669"/>
    <property type="project" value="UniProtKB-EC"/>
</dbReference>
<evidence type="ECO:0000256" key="5">
    <source>
        <dbReference type="ARBA" id="ARBA00030619"/>
    </source>
</evidence>
<evidence type="ECO:0000313" key="11">
    <source>
        <dbReference type="Proteomes" id="UP000034727"/>
    </source>
</evidence>
<comment type="similarity">
    <text evidence="1">Belongs to the class-II aminoacyl-tRNA synthetase family.</text>
</comment>
<protein>
    <recommendedName>
        <fullName evidence="2">histidine--tRNA ligase</fullName>
        <ecNumber evidence="2">6.1.1.21</ecNumber>
    </recommendedName>
    <alternativeName>
        <fullName evidence="5">Histidyl-tRNA synthetase</fullName>
    </alternativeName>
</protein>
<dbReference type="GO" id="GO:0006427">
    <property type="term" value="P:histidyl-tRNA aminoacylation"/>
    <property type="evidence" value="ECO:0007669"/>
    <property type="project" value="TreeGrafter"/>
</dbReference>
<organism evidence="10 11">
    <name type="scientific">Candidatus Jorgensenbacteria bacterium GW2011_GWA2_45_9</name>
    <dbReference type="NCBI Taxonomy" id="1618663"/>
    <lineage>
        <taxon>Bacteria</taxon>
        <taxon>Candidatus Joergenseniibacteriota</taxon>
    </lineage>
</organism>
<comment type="caution">
    <text evidence="10">The sequence shown here is derived from an EMBL/GenBank/DDBJ whole genome shotgun (WGS) entry which is preliminary data.</text>
</comment>
<dbReference type="Pfam" id="PF13393">
    <property type="entry name" value="tRNA-synt_His"/>
    <property type="match status" value="1"/>
</dbReference>
<dbReference type="Gene3D" id="3.30.930.10">
    <property type="entry name" value="Bira Bifunctional Protein, Domain 2"/>
    <property type="match status" value="1"/>
</dbReference>
<evidence type="ECO:0000256" key="7">
    <source>
        <dbReference type="SAM" id="MobiDB-lite"/>
    </source>
</evidence>
<dbReference type="EMBL" id="LCLJ01000004">
    <property type="protein sequence ID" value="KKU15750.1"/>
    <property type="molecule type" value="Genomic_DNA"/>
</dbReference>
<dbReference type="GO" id="GO:0000166">
    <property type="term" value="F:nucleotide binding"/>
    <property type="evidence" value="ECO:0007669"/>
    <property type="project" value="UniProtKB-KW"/>
</dbReference>
<evidence type="ECO:0000256" key="2">
    <source>
        <dbReference type="ARBA" id="ARBA00012815"/>
    </source>
</evidence>
<accession>A0A0G1R4G7</accession>
<dbReference type="Proteomes" id="UP000034727">
    <property type="component" value="Unassembled WGS sequence"/>
</dbReference>
<name>A0A0G1R4G7_9BACT</name>
<feature type="domain" description="Anticodon-binding" evidence="8">
    <location>
        <begin position="346"/>
        <end position="436"/>
    </location>
</feature>
<dbReference type="Pfam" id="PF03129">
    <property type="entry name" value="HGTP_anticodon"/>
    <property type="match status" value="1"/>
</dbReference>
<feature type="region of interest" description="Disordered" evidence="7">
    <location>
        <begin position="1"/>
        <end position="20"/>
    </location>
</feature>
<dbReference type="InterPro" id="IPR045864">
    <property type="entry name" value="aa-tRNA-synth_II/BPL/LPL"/>
</dbReference>
<dbReference type="GO" id="GO:0005737">
    <property type="term" value="C:cytoplasm"/>
    <property type="evidence" value="ECO:0007669"/>
    <property type="project" value="InterPro"/>
</dbReference>
<keyword evidence="10" id="KW-0436">Ligase</keyword>
<dbReference type="Gene3D" id="3.40.50.800">
    <property type="entry name" value="Anticodon-binding domain"/>
    <property type="match status" value="1"/>
</dbReference>
<evidence type="ECO:0000313" key="10">
    <source>
        <dbReference type="EMBL" id="KKU15750.1"/>
    </source>
</evidence>
<dbReference type="PIRSF" id="PIRSF001549">
    <property type="entry name" value="His-tRNA_synth"/>
    <property type="match status" value="1"/>
</dbReference>
<dbReference type="InterPro" id="IPR004516">
    <property type="entry name" value="HisRS/HisZ"/>
</dbReference>
<evidence type="ECO:0000256" key="4">
    <source>
        <dbReference type="ARBA" id="ARBA00023146"/>
    </source>
</evidence>
<gene>
    <name evidence="10" type="ORF">UX22_C0004G0071</name>
</gene>
<dbReference type="SUPFAM" id="SSF55681">
    <property type="entry name" value="Class II aaRS and biotin synthetases"/>
    <property type="match status" value="1"/>
</dbReference>
<keyword evidence="4" id="KW-0030">Aminoacyl-tRNA synthetase</keyword>
<feature type="domain" description="Class II Histidinyl-tRNA synthetase (HisRS)-like catalytic core" evidence="9">
    <location>
        <begin position="31"/>
        <end position="190"/>
    </location>
</feature>
<dbReference type="InterPro" id="IPR004154">
    <property type="entry name" value="Anticodon-bd"/>
</dbReference>
<dbReference type="SUPFAM" id="SSF52954">
    <property type="entry name" value="Class II aaRS ABD-related"/>
    <property type="match status" value="1"/>
</dbReference>
<dbReference type="PANTHER" id="PTHR43707">
    <property type="entry name" value="HISTIDYL-TRNA SYNTHETASE"/>
    <property type="match status" value="1"/>
</dbReference>
<dbReference type="PANTHER" id="PTHR43707:SF1">
    <property type="entry name" value="HISTIDINE--TRNA LIGASE, MITOCHONDRIAL-RELATED"/>
    <property type="match status" value="1"/>
</dbReference>
<sequence length="440" mass="49993">MDKRKSEKKKDTQKSNSIRQEKNIHDFSVRGFADIIPKDSDIWREIIKTGSLVAELHGFHYMSTPAVESAAFFEKVFGSDKKLTGGRWYSVFGATARERLVLRPTGLFPMMRSYINHHLGYFSSPLKAFFYGKSFIREATDKLWPEGEFSEWGFAVMGDNDPIYDIEIIKSAAHFLKMLKIKKTVLKINATGCRACAGSYRDKIRTYWTREKQNLCKKCAVAQDFGRFLSCDEEGCRTRRESAPTILDYLCPNCNNHFKAVLELLEEDGLQYELDNYLILQENVWNRTVFSIFSQSGVCLALGGRFDYLSELVGGRSIPSVGCVVFTNRLAELLKSCPIETKEKPKVFFIAIGDHAKKASGRLLAMLRDNGVGAIEALGKKSLRVQLKAAERMKVPVSLLLGQKEAFEEMVIIRDMRTGAQETVTMKKMIETVKKKMKEI</sequence>
<dbReference type="InterPro" id="IPR036621">
    <property type="entry name" value="Anticodon-bd_dom_sf"/>
</dbReference>
<keyword evidence="3" id="KW-0547">Nucleotide-binding</keyword>
<reference evidence="10 11" key="1">
    <citation type="journal article" date="2015" name="Nature">
        <title>rRNA introns, odd ribosomes, and small enigmatic genomes across a large radiation of phyla.</title>
        <authorList>
            <person name="Brown C.T."/>
            <person name="Hug L.A."/>
            <person name="Thomas B.C."/>
            <person name="Sharon I."/>
            <person name="Castelle C.J."/>
            <person name="Singh A."/>
            <person name="Wilkins M.J."/>
            <person name="Williams K.H."/>
            <person name="Banfield J.F."/>
        </authorList>
    </citation>
    <scope>NUCLEOTIDE SEQUENCE [LARGE SCALE GENOMIC DNA]</scope>
</reference>
<evidence type="ECO:0000256" key="1">
    <source>
        <dbReference type="ARBA" id="ARBA00008226"/>
    </source>
</evidence>
<proteinExistence type="inferred from homology"/>
<evidence type="ECO:0000259" key="8">
    <source>
        <dbReference type="Pfam" id="PF03129"/>
    </source>
</evidence>
<evidence type="ECO:0000259" key="9">
    <source>
        <dbReference type="Pfam" id="PF13393"/>
    </source>
</evidence>